<dbReference type="OrthoDB" id="119488at2759"/>
<reference evidence="3" key="1">
    <citation type="submission" date="2013-11" db="EMBL/GenBank/DDBJ databases">
        <title>The Genome Sequence of Phytophthora parasitica CHvinca01.</title>
        <authorList>
            <consortium name="The Broad Institute Genomics Platform"/>
            <person name="Russ C."/>
            <person name="Tyler B."/>
            <person name="Panabieres F."/>
            <person name="Shan W."/>
            <person name="Tripathy S."/>
            <person name="Grunwald N."/>
            <person name="Machado M."/>
            <person name="Johnson C.S."/>
            <person name="Arredondo F."/>
            <person name="Hong C."/>
            <person name="Coffey M."/>
            <person name="Young S.K."/>
            <person name="Zeng Q."/>
            <person name="Gargeya S."/>
            <person name="Fitzgerald M."/>
            <person name="Abouelleil A."/>
            <person name="Alvarado L."/>
            <person name="Chapman S.B."/>
            <person name="Gainer-Dewar J."/>
            <person name="Goldberg J."/>
            <person name="Griggs A."/>
            <person name="Gujja S."/>
            <person name="Hansen M."/>
            <person name="Howarth C."/>
            <person name="Imamovic A."/>
            <person name="Ireland A."/>
            <person name="Larimer J."/>
            <person name="McCowan C."/>
            <person name="Murphy C."/>
            <person name="Pearson M."/>
            <person name="Poon T.W."/>
            <person name="Priest M."/>
            <person name="Roberts A."/>
            <person name="Saif S."/>
            <person name="Shea T."/>
            <person name="Sykes S."/>
            <person name="Wortman J."/>
            <person name="Nusbaum C."/>
            <person name="Birren B."/>
        </authorList>
    </citation>
    <scope>NUCLEOTIDE SEQUENCE [LARGE SCALE GENOMIC DNA]</scope>
    <source>
        <strain evidence="3">CHvinca01</strain>
    </source>
</reference>
<dbReference type="AlphaFoldDB" id="W2JXA1"/>
<reference evidence="2" key="2">
    <citation type="submission" date="2013-11" db="EMBL/GenBank/DDBJ databases">
        <title>The Genome Sequence of Phytophthora parasitica CJ02B3.</title>
        <authorList>
            <consortium name="The Broad Institute Genomics Platform"/>
            <person name="Russ C."/>
            <person name="Tyler B."/>
            <person name="Panabieres F."/>
            <person name="Shan W."/>
            <person name="Tripathy S."/>
            <person name="Grunwald N."/>
            <person name="Machado M."/>
            <person name="Johnson C.S."/>
            <person name="Arredondo F."/>
            <person name="Hong C."/>
            <person name="Coffey M."/>
            <person name="Young S.K."/>
            <person name="Zeng Q."/>
            <person name="Gargeya S."/>
            <person name="Fitzgerald M."/>
            <person name="Abouelleil A."/>
            <person name="Alvarado L."/>
            <person name="Chapman S.B."/>
            <person name="Gainer-Dewar J."/>
            <person name="Goldberg J."/>
            <person name="Griggs A."/>
            <person name="Gujja S."/>
            <person name="Hansen M."/>
            <person name="Howarth C."/>
            <person name="Imamovic A."/>
            <person name="Ireland A."/>
            <person name="Larimer J."/>
            <person name="McCowan C."/>
            <person name="Murphy C."/>
            <person name="Pearson M."/>
            <person name="Poon T.W."/>
            <person name="Priest M."/>
            <person name="Roberts A."/>
            <person name="Saif S."/>
            <person name="Shea T."/>
            <person name="Sykes S."/>
            <person name="Wortman J."/>
            <person name="Nusbaum C."/>
            <person name="Birren B."/>
        </authorList>
    </citation>
    <scope>NUCLEOTIDE SEQUENCE [LARGE SCALE GENOMIC DNA]</scope>
    <source>
        <strain evidence="2">CJ02B3</strain>
    </source>
</reference>
<dbReference type="Proteomes" id="UP000053236">
    <property type="component" value="Unassembled WGS sequence"/>
</dbReference>
<sequence length="167" mass="18551">LRELTRTPSKGVEVSIAHQLRELTTRQAVLVVASAQNRKCLCARVQPGLIIHVRGNNPPTVTKVTETCPRPGLDEKHDAGLHKKRQRKSWSGTETLQSVSAGQTPEQTLSVETLNVLTQTRTGLEYRSMTLENPPTSASELTSLPAMGWMRIAKDLFDERIEQICIL</sequence>
<dbReference type="EMBL" id="KI683564">
    <property type="protein sequence ID" value="ETL77551.1"/>
    <property type="molecule type" value="Genomic_DNA"/>
</dbReference>
<evidence type="ECO:0000313" key="2">
    <source>
        <dbReference type="EMBL" id="ETK70814.1"/>
    </source>
</evidence>
<feature type="non-terminal residue" evidence="3">
    <location>
        <position position="1"/>
    </location>
</feature>
<evidence type="ECO:0000313" key="3">
    <source>
        <dbReference type="EMBL" id="ETL77551.1"/>
    </source>
</evidence>
<evidence type="ECO:0000256" key="1">
    <source>
        <dbReference type="SAM" id="MobiDB-lite"/>
    </source>
</evidence>
<proteinExistence type="predicted"/>
<dbReference type="VEuPathDB" id="FungiDB:PPTG_07115"/>
<feature type="compositionally biased region" description="Basic and acidic residues" evidence="1">
    <location>
        <begin position="72"/>
        <end position="81"/>
    </location>
</feature>
<feature type="region of interest" description="Disordered" evidence="1">
    <location>
        <begin position="70"/>
        <end position="105"/>
    </location>
</feature>
<gene>
    <name evidence="2" type="ORF">L915_21858</name>
    <name evidence="3" type="ORF">L917_21507</name>
</gene>
<dbReference type="EMBL" id="KI690095">
    <property type="protein sequence ID" value="ETK70814.1"/>
    <property type="molecule type" value="Genomic_DNA"/>
</dbReference>
<protein>
    <submittedName>
        <fullName evidence="3">Uncharacterized protein</fullName>
    </submittedName>
</protein>
<accession>W2JXA1</accession>
<name>W2JXA1_PHYNI</name>
<organism evidence="3">
    <name type="scientific">Phytophthora nicotianae</name>
    <name type="common">Potato buckeye rot agent</name>
    <name type="synonym">Phytophthora parasitica</name>
    <dbReference type="NCBI Taxonomy" id="4792"/>
    <lineage>
        <taxon>Eukaryota</taxon>
        <taxon>Sar</taxon>
        <taxon>Stramenopiles</taxon>
        <taxon>Oomycota</taxon>
        <taxon>Peronosporomycetes</taxon>
        <taxon>Peronosporales</taxon>
        <taxon>Peronosporaceae</taxon>
        <taxon>Phytophthora</taxon>
    </lineage>
</organism>
<dbReference type="Proteomes" id="UP000054423">
    <property type="component" value="Unassembled WGS sequence"/>
</dbReference>
<feature type="compositionally biased region" description="Polar residues" evidence="1">
    <location>
        <begin position="89"/>
        <end position="105"/>
    </location>
</feature>